<dbReference type="FunFam" id="3.40.50.720:FF:000084">
    <property type="entry name" value="Short-chain dehydrogenase reductase"/>
    <property type="match status" value="1"/>
</dbReference>
<reference evidence="4" key="1">
    <citation type="submission" date="2019-09" db="EMBL/GenBank/DDBJ databases">
        <title>Characterisation of the sponge microbiome using genome-centric metagenomics.</title>
        <authorList>
            <person name="Engelberts J.P."/>
            <person name="Robbins S.J."/>
            <person name="De Goeij J.M."/>
            <person name="Aranda M."/>
            <person name="Bell S.C."/>
            <person name="Webster N.S."/>
        </authorList>
    </citation>
    <scope>NUCLEOTIDE SEQUENCE</scope>
    <source>
        <strain evidence="4">SB0661_bin_32</strain>
    </source>
</reference>
<evidence type="ECO:0000256" key="2">
    <source>
        <dbReference type="ARBA" id="ARBA00023002"/>
    </source>
</evidence>
<dbReference type="Pfam" id="PF13561">
    <property type="entry name" value="adh_short_C2"/>
    <property type="match status" value="1"/>
</dbReference>
<dbReference type="InterPro" id="IPR036291">
    <property type="entry name" value="NAD(P)-bd_dom_sf"/>
</dbReference>
<dbReference type="AlphaFoldDB" id="A0A6B1D687"/>
<dbReference type="InterPro" id="IPR020904">
    <property type="entry name" value="Sc_DH/Rdtase_CS"/>
</dbReference>
<dbReference type="NCBIfam" id="NF005559">
    <property type="entry name" value="PRK07231.1"/>
    <property type="match status" value="1"/>
</dbReference>
<dbReference type="GO" id="GO:0016616">
    <property type="term" value="F:oxidoreductase activity, acting on the CH-OH group of donors, NAD or NADP as acceptor"/>
    <property type="evidence" value="ECO:0007669"/>
    <property type="project" value="UniProtKB-ARBA"/>
</dbReference>
<dbReference type="PANTHER" id="PTHR42760:SF40">
    <property type="entry name" value="3-OXOACYL-[ACYL-CARRIER-PROTEIN] REDUCTASE, CHLOROPLASTIC"/>
    <property type="match status" value="1"/>
</dbReference>
<dbReference type="InterPro" id="IPR057326">
    <property type="entry name" value="KR_dom"/>
</dbReference>
<organism evidence="4">
    <name type="scientific">Caldilineaceae bacterium SB0661_bin_32</name>
    <dbReference type="NCBI Taxonomy" id="2605255"/>
    <lineage>
        <taxon>Bacteria</taxon>
        <taxon>Bacillati</taxon>
        <taxon>Chloroflexota</taxon>
        <taxon>Caldilineae</taxon>
        <taxon>Caldilineales</taxon>
        <taxon>Caldilineaceae</taxon>
    </lineage>
</organism>
<proteinExistence type="inferred from homology"/>
<keyword evidence="2" id="KW-0560">Oxidoreductase</keyword>
<evidence type="ECO:0000259" key="3">
    <source>
        <dbReference type="SMART" id="SM00822"/>
    </source>
</evidence>
<dbReference type="PANTHER" id="PTHR42760">
    <property type="entry name" value="SHORT-CHAIN DEHYDROGENASES/REDUCTASES FAMILY MEMBER"/>
    <property type="match status" value="1"/>
</dbReference>
<gene>
    <name evidence="4" type="ORF">F4X14_08215</name>
</gene>
<dbReference type="InterPro" id="IPR002347">
    <property type="entry name" value="SDR_fam"/>
</dbReference>
<dbReference type="SMART" id="SM00822">
    <property type="entry name" value="PKS_KR"/>
    <property type="match status" value="1"/>
</dbReference>
<evidence type="ECO:0000313" key="4">
    <source>
        <dbReference type="EMBL" id="MYC94942.1"/>
    </source>
</evidence>
<dbReference type="PRINTS" id="PR00080">
    <property type="entry name" value="SDRFAMILY"/>
</dbReference>
<accession>A0A6B1D687</accession>
<sequence>MFNLKGKVALITGAGGEHGIGRGIARRLAEDGADVVVTDIVMKPYADSEWGGLPALQAEIEALGRRSLALTCNITDGDAVEAAMQQTIETFGRLDILVNNAGARGGGDRVPVVDLPQHEWDRVMSVNLNGTFICSQAAARHMMALGGGGRIISVSSVLGLRGIARFAAYCSSKFAIVGLTQSLAQELAPHGITVNAICPSLTPTERVGHMTNLFENSELQVKEATDALLSGAAGSTPVGRLAQTEDLAHAVSFLASDGAAFLTGLSVPVTGGSFMR</sequence>
<dbReference type="PROSITE" id="PS00061">
    <property type="entry name" value="ADH_SHORT"/>
    <property type="match status" value="1"/>
</dbReference>
<dbReference type="PRINTS" id="PR00081">
    <property type="entry name" value="GDHRDH"/>
</dbReference>
<name>A0A6B1D687_9CHLR</name>
<comment type="caution">
    <text evidence="4">The sequence shown here is derived from an EMBL/GenBank/DDBJ whole genome shotgun (WGS) entry which is preliminary data.</text>
</comment>
<feature type="domain" description="Ketoreductase" evidence="3">
    <location>
        <begin position="7"/>
        <end position="200"/>
    </location>
</feature>
<dbReference type="GO" id="GO:0030497">
    <property type="term" value="P:fatty acid elongation"/>
    <property type="evidence" value="ECO:0007669"/>
    <property type="project" value="TreeGrafter"/>
</dbReference>
<dbReference type="SUPFAM" id="SSF51735">
    <property type="entry name" value="NAD(P)-binding Rossmann-fold domains"/>
    <property type="match status" value="1"/>
</dbReference>
<dbReference type="Gene3D" id="3.40.50.720">
    <property type="entry name" value="NAD(P)-binding Rossmann-like Domain"/>
    <property type="match status" value="1"/>
</dbReference>
<comment type="similarity">
    <text evidence="1">Belongs to the short-chain dehydrogenases/reductases (SDR) family.</text>
</comment>
<evidence type="ECO:0000256" key="1">
    <source>
        <dbReference type="ARBA" id="ARBA00006484"/>
    </source>
</evidence>
<protein>
    <submittedName>
        <fullName evidence="4">3-oxoacyl-ACP reductase FabG</fullName>
    </submittedName>
</protein>
<dbReference type="EMBL" id="VXMH01000036">
    <property type="protein sequence ID" value="MYC94942.1"/>
    <property type="molecule type" value="Genomic_DNA"/>
</dbReference>